<protein>
    <recommendedName>
        <fullName evidence="4">DUF304 domain-containing protein</fullName>
    </recommendedName>
</protein>
<proteinExistence type="predicted"/>
<evidence type="ECO:0000313" key="2">
    <source>
        <dbReference type="EMBL" id="MBB3776983.1"/>
    </source>
</evidence>
<evidence type="ECO:0000313" key="3">
    <source>
        <dbReference type="Proteomes" id="UP000548685"/>
    </source>
</evidence>
<name>A0ABR6I244_9SPHN</name>
<sequence length="213" mass="23210">MSEKTGLSQDNPIMSRLRLSLERELRSNETVVWHGWQLGRLEPLSFGIYIFAIPWTAFSVMWTVLATGAIAFSGDGGPGWIGWAFPLFGVPFIAIGLAMMARPFVPLFQKGRVLYVVTNERALKLSMGRELAVETVPADRVGLIQRFEKRDGSGRLQLAVKIGKDSDGDRQTDYFEIGNVADVMGAQEALNRISASATNASALAKGQASSLSS</sequence>
<organism evidence="2 3">
    <name type="scientific">Erythrobacter ramosus</name>
    <dbReference type="NCBI Taxonomy" id="35811"/>
    <lineage>
        <taxon>Bacteria</taxon>
        <taxon>Pseudomonadati</taxon>
        <taxon>Pseudomonadota</taxon>
        <taxon>Alphaproteobacteria</taxon>
        <taxon>Sphingomonadales</taxon>
        <taxon>Erythrobacteraceae</taxon>
        <taxon>Erythrobacter/Porphyrobacter group</taxon>
        <taxon>Erythrobacter</taxon>
    </lineage>
</organism>
<dbReference type="Proteomes" id="UP000548685">
    <property type="component" value="Unassembled WGS sequence"/>
</dbReference>
<evidence type="ECO:0008006" key="4">
    <source>
        <dbReference type="Google" id="ProtNLM"/>
    </source>
</evidence>
<dbReference type="EMBL" id="JACICE010000004">
    <property type="protein sequence ID" value="MBB3776983.1"/>
    <property type="molecule type" value="Genomic_DNA"/>
</dbReference>
<feature type="transmembrane region" description="Helical" evidence="1">
    <location>
        <begin position="80"/>
        <end position="101"/>
    </location>
</feature>
<feature type="transmembrane region" description="Helical" evidence="1">
    <location>
        <begin position="46"/>
        <end position="74"/>
    </location>
</feature>
<reference evidence="2 3" key="1">
    <citation type="submission" date="2020-08" db="EMBL/GenBank/DDBJ databases">
        <title>Genomic Encyclopedia of Type Strains, Phase IV (KMG-IV): sequencing the most valuable type-strain genomes for metagenomic binning, comparative biology and taxonomic classification.</title>
        <authorList>
            <person name="Goeker M."/>
        </authorList>
    </citation>
    <scope>NUCLEOTIDE SEQUENCE [LARGE SCALE GENOMIC DNA]</scope>
    <source>
        <strain evidence="2 3">DSM 8510</strain>
    </source>
</reference>
<keyword evidence="1" id="KW-0472">Membrane</keyword>
<evidence type="ECO:0000256" key="1">
    <source>
        <dbReference type="SAM" id="Phobius"/>
    </source>
</evidence>
<gene>
    <name evidence="2" type="ORF">FHS52_002976</name>
</gene>
<keyword evidence="1" id="KW-1133">Transmembrane helix</keyword>
<keyword evidence="1" id="KW-0812">Transmembrane</keyword>
<comment type="caution">
    <text evidence="2">The sequence shown here is derived from an EMBL/GenBank/DDBJ whole genome shotgun (WGS) entry which is preliminary data.</text>
</comment>
<keyword evidence="3" id="KW-1185">Reference proteome</keyword>
<accession>A0ABR6I244</accession>